<proteinExistence type="inferred from homology"/>
<evidence type="ECO:0000256" key="2">
    <source>
        <dbReference type="ARBA" id="ARBA00022857"/>
    </source>
</evidence>
<accession>A0A2I2GMG0</accession>
<reference evidence="4 5" key="1">
    <citation type="submission" date="2016-12" db="EMBL/GenBank/DDBJ databases">
        <title>The genomes of Aspergillus section Nigri reveals drivers in fungal speciation.</title>
        <authorList>
            <consortium name="DOE Joint Genome Institute"/>
            <person name="Vesth T.C."/>
            <person name="Nybo J."/>
            <person name="Theobald S."/>
            <person name="Brandl J."/>
            <person name="Frisvad J.C."/>
            <person name="Nielsen K.F."/>
            <person name="Lyhne E.K."/>
            <person name="Kogle M.E."/>
            <person name="Kuo A."/>
            <person name="Riley R."/>
            <person name="Clum A."/>
            <person name="Nolan M."/>
            <person name="Lipzen A."/>
            <person name="Salamov A."/>
            <person name="Henrissat B."/>
            <person name="Wiebenga A."/>
            <person name="De Vries R.P."/>
            <person name="Grigoriev I.V."/>
            <person name="Mortensen U.H."/>
            <person name="Andersen M.R."/>
            <person name="Baker S.E."/>
        </authorList>
    </citation>
    <scope>NUCLEOTIDE SEQUENCE [LARGE SCALE GENOMIC DNA]</scope>
    <source>
        <strain evidence="4 5">IBT 23096</strain>
    </source>
</reference>
<dbReference type="GO" id="GO:0044550">
    <property type="term" value="P:secondary metabolite biosynthetic process"/>
    <property type="evidence" value="ECO:0007669"/>
    <property type="project" value="UniProtKB-ARBA"/>
</dbReference>
<dbReference type="Gene3D" id="3.40.50.720">
    <property type="entry name" value="NAD(P)-binding Rossmann-like Domain"/>
    <property type="match status" value="2"/>
</dbReference>
<gene>
    <name evidence="4" type="ORF">P170DRAFT_442230</name>
</gene>
<feature type="compositionally biased region" description="Low complexity" evidence="3">
    <location>
        <begin position="30"/>
        <end position="51"/>
    </location>
</feature>
<dbReference type="CDD" id="cd05233">
    <property type="entry name" value="SDR_c"/>
    <property type="match status" value="1"/>
</dbReference>
<comment type="similarity">
    <text evidence="1">Belongs to the short-chain dehydrogenases/reductases (SDR) family.</text>
</comment>
<dbReference type="InterPro" id="IPR020904">
    <property type="entry name" value="Sc_DH/Rdtase_CS"/>
</dbReference>
<dbReference type="GO" id="GO:0048038">
    <property type="term" value="F:quinone binding"/>
    <property type="evidence" value="ECO:0007669"/>
    <property type="project" value="TreeGrafter"/>
</dbReference>
<dbReference type="Pfam" id="PF13561">
    <property type="entry name" value="adh_short_C2"/>
    <property type="match status" value="1"/>
</dbReference>
<dbReference type="GO" id="GO:0016616">
    <property type="term" value="F:oxidoreductase activity, acting on the CH-OH group of donors, NAD or NADP as acceptor"/>
    <property type="evidence" value="ECO:0007669"/>
    <property type="project" value="TreeGrafter"/>
</dbReference>
<evidence type="ECO:0000256" key="1">
    <source>
        <dbReference type="ARBA" id="ARBA00006484"/>
    </source>
</evidence>
<sequence>MSLAGKIAIVTGASRGIGASIALELAKQGASHSKPPKSTSSSTTPAPSTAPRSPPPPPAQISTIFNLNVHGTILMTRAVIPHLRAPGRIINMSSIAARRGSSGGSIYAASKAAVEGFTRALAFDIVAPGATESRMLREEVPRELVDFMTMSTPLEKRVGRAEEVAKVVVFLAGGEAGWVTRQTVCVSGGLNMV</sequence>
<keyword evidence="5" id="KW-1185">Reference proteome</keyword>
<dbReference type="PRINTS" id="PR00080">
    <property type="entry name" value="SDRFAMILY"/>
</dbReference>
<dbReference type="PRINTS" id="PR00081">
    <property type="entry name" value="GDHRDH"/>
</dbReference>
<dbReference type="OrthoDB" id="47007at2759"/>
<dbReference type="SUPFAM" id="SSF51735">
    <property type="entry name" value="NAD(P)-binding Rossmann-fold domains"/>
    <property type="match status" value="2"/>
</dbReference>
<evidence type="ECO:0000313" key="5">
    <source>
        <dbReference type="Proteomes" id="UP000234275"/>
    </source>
</evidence>
<dbReference type="VEuPathDB" id="FungiDB:P170DRAFT_442230"/>
<dbReference type="AlphaFoldDB" id="A0A2I2GMG0"/>
<evidence type="ECO:0000256" key="3">
    <source>
        <dbReference type="SAM" id="MobiDB-lite"/>
    </source>
</evidence>
<dbReference type="STRING" id="1392250.A0A2I2GMG0"/>
<evidence type="ECO:0000313" key="4">
    <source>
        <dbReference type="EMBL" id="PLB54066.1"/>
    </source>
</evidence>
<dbReference type="InterPro" id="IPR036291">
    <property type="entry name" value="NAD(P)-bd_dom_sf"/>
</dbReference>
<dbReference type="PANTHER" id="PTHR42760:SF76">
    <property type="entry name" value="CHAIN OXIDOREDUCTASE_DEHYDROGENASE, PUTATIVE-RELATED"/>
    <property type="match status" value="1"/>
</dbReference>
<dbReference type="GeneID" id="36558149"/>
<dbReference type="RefSeq" id="XP_024709368.1">
    <property type="nucleotide sequence ID" value="XM_024850450.1"/>
</dbReference>
<dbReference type="PANTHER" id="PTHR42760">
    <property type="entry name" value="SHORT-CHAIN DEHYDROGENASES/REDUCTASES FAMILY MEMBER"/>
    <property type="match status" value="1"/>
</dbReference>
<dbReference type="InterPro" id="IPR002347">
    <property type="entry name" value="SDR_fam"/>
</dbReference>
<dbReference type="Proteomes" id="UP000234275">
    <property type="component" value="Unassembled WGS sequence"/>
</dbReference>
<comment type="caution">
    <text evidence="4">The sequence shown here is derived from an EMBL/GenBank/DDBJ whole genome shotgun (WGS) entry which is preliminary data.</text>
</comment>
<name>A0A2I2GMG0_9EURO</name>
<keyword evidence="2" id="KW-0521">NADP</keyword>
<dbReference type="GO" id="GO:0006633">
    <property type="term" value="P:fatty acid biosynthetic process"/>
    <property type="evidence" value="ECO:0007669"/>
    <property type="project" value="TreeGrafter"/>
</dbReference>
<protein>
    <submittedName>
        <fullName evidence="4">NAD(P)-binding protein</fullName>
    </submittedName>
</protein>
<organism evidence="4 5">
    <name type="scientific">Aspergillus steynii IBT 23096</name>
    <dbReference type="NCBI Taxonomy" id="1392250"/>
    <lineage>
        <taxon>Eukaryota</taxon>
        <taxon>Fungi</taxon>
        <taxon>Dikarya</taxon>
        <taxon>Ascomycota</taxon>
        <taxon>Pezizomycotina</taxon>
        <taxon>Eurotiomycetes</taxon>
        <taxon>Eurotiomycetidae</taxon>
        <taxon>Eurotiales</taxon>
        <taxon>Aspergillaceae</taxon>
        <taxon>Aspergillus</taxon>
        <taxon>Aspergillus subgen. Circumdati</taxon>
    </lineage>
</organism>
<dbReference type="EMBL" id="MSFO01000001">
    <property type="protein sequence ID" value="PLB54066.1"/>
    <property type="molecule type" value="Genomic_DNA"/>
</dbReference>
<feature type="region of interest" description="Disordered" evidence="3">
    <location>
        <begin position="28"/>
        <end position="58"/>
    </location>
</feature>
<dbReference type="PROSITE" id="PS00061">
    <property type="entry name" value="ADH_SHORT"/>
    <property type="match status" value="1"/>
</dbReference>